<dbReference type="InterPro" id="IPR005000">
    <property type="entry name" value="Aldolase/citrate-lyase_domain"/>
</dbReference>
<evidence type="ECO:0000256" key="7">
    <source>
        <dbReference type="ARBA" id="ARBA00012914"/>
    </source>
</evidence>
<dbReference type="KEGG" id="tae:TepiRe1_2444"/>
<dbReference type="GO" id="GO:0005737">
    <property type="term" value="C:cytoplasm"/>
    <property type="evidence" value="ECO:0007669"/>
    <property type="project" value="UniProtKB-SubCell"/>
</dbReference>
<sequence>MVNNMAYQKERLRRTMMFVPGNNPGMMKDAHLYGADSLMFDLEDSVKLSEKDAARFLVYNALTTLNYGDVEKVVRINPLNTEFGKADIDAMVKAGVDVIRLPKSETAEDVIEVDKYITECEIKYGMEVGSTGMMAAIESALGVINAYSIATASNRLIGIALGAEDYVTDLKTSRTPSGIELFAARTQIVIASRAAGIAALDTVFSDVNDEDGFRKEVQLIKDLGFDGKSVLNPRQIGPVIEIFTPTQKEIDHAERVIEALKEAESKGLGVISLDGKMIDKPVVIRAQRTLELAEAAGIYNRQKRGEN</sequence>
<feature type="binding site" evidence="17">
    <location>
        <position position="138"/>
    </location>
    <ligand>
        <name>substrate</name>
    </ligand>
</feature>
<comment type="subcellular location">
    <subcellularLocation>
        <location evidence="3">Cytoplasm</location>
    </subcellularLocation>
</comment>
<comment type="subunit">
    <text evidence="5">Oligomer with a subunit composition of (alpha,beta,gamma)6.</text>
</comment>
<dbReference type="HOGENOM" id="CLU_044864_0_0_9"/>
<dbReference type="Gene3D" id="3.20.20.60">
    <property type="entry name" value="Phosphoenolpyruvate-binding domains"/>
    <property type="match status" value="1"/>
</dbReference>
<dbReference type="NCBIfam" id="TIGR01588">
    <property type="entry name" value="citE"/>
    <property type="match status" value="1"/>
</dbReference>
<feature type="binding site" evidence="18">
    <location>
        <position position="138"/>
    </location>
    <ligand>
        <name>Mg(2+)</name>
        <dbReference type="ChEBI" id="CHEBI:18420"/>
    </ligand>
</feature>
<evidence type="ECO:0000256" key="13">
    <source>
        <dbReference type="ARBA" id="ARBA00030255"/>
    </source>
</evidence>
<dbReference type="PANTHER" id="PTHR32308:SF10">
    <property type="entry name" value="CITRATE LYASE SUBUNIT BETA"/>
    <property type="match status" value="1"/>
</dbReference>
<evidence type="ECO:0000256" key="4">
    <source>
        <dbReference type="ARBA" id="ARBA00005549"/>
    </source>
</evidence>
<comment type="cofactor">
    <cofactor evidence="1">
        <name>Mg(2+)</name>
        <dbReference type="ChEBI" id="CHEBI:18420"/>
    </cofactor>
</comment>
<feature type="binding site" evidence="17">
    <location>
        <position position="75"/>
    </location>
    <ligand>
        <name>substrate</name>
    </ligand>
</feature>
<dbReference type="EC" id="4.1.3.34" evidence="6"/>
<dbReference type="eggNOG" id="COG2301">
    <property type="taxonomic scope" value="Bacteria"/>
</dbReference>
<evidence type="ECO:0000256" key="14">
    <source>
        <dbReference type="ARBA" id="ARBA00032495"/>
    </source>
</evidence>
<evidence type="ECO:0000256" key="9">
    <source>
        <dbReference type="ARBA" id="ARBA00022490"/>
    </source>
</evidence>
<dbReference type="GO" id="GO:0000287">
    <property type="term" value="F:magnesium ion binding"/>
    <property type="evidence" value="ECO:0007669"/>
    <property type="project" value="TreeGrafter"/>
</dbReference>
<comment type="catalytic activity">
    <reaction evidence="16">
        <text>(3S)-citryl-CoA = oxaloacetate + acetyl-CoA</text>
        <dbReference type="Rhea" id="RHEA:20812"/>
        <dbReference type="ChEBI" id="CHEBI:16452"/>
        <dbReference type="ChEBI" id="CHEBI:57288"/>
        <dbReference type="ChEBI" id="CHEBI:57321"/>
        <dbReference type="EC" id="4.1.3.34"/>
    </reaction>
</comment>
<protein>
    <recommendedName>
        <fullName evidence="8">Citrate lyase subunit beta</fullName>
        <ecNumber evidence="6">4.1.3.34</ecNumber>
        <ecNumber evidence="7">4.1.3.6</ecNumber>
    </recommendedName>
    <alternativeName>
        <fullName evidence="13">Citrate (pro-3S)-lyase subunit beta</fullName>
    </alternativeName>
    <alternativeName>
        <fullName evidence="14">Citryl-CoA lyase subunit</fullName>
    </alternativeName>
</protein>
<evidence type="ECO:0000256" key="1">
    <source>
        <dbReference type="ARBA" id="ARBA00001946"/>
    </source>
</evidence>
<dbReference type="InterPro" id="IPR015813">
    <property type="entry name" value="Pyrv/PenolPyrv_kinase-like_dom"/>
</dbReference>
<reference evidence="21" key="1">
    <citation type="journal article" date="2013" name="Genome Announc.">
        <title>First genome sequence of a syntrophic acetate-oxidizing bacterium, Tepidanaerobacter acetatoxydans strain Re1.</title>
        <authorList>
            <person name="Manzoor S."/>
            <person name="Bongcam-Rudloff E."/>
            <person name="Schnurer A."/>
            <person name="Muller B."/>
        </authorList>
    </citation>
    <scope>NUCLEOTIDE SEQUENCE [LARGE SCALE GENOMIC DNA]</scope>
    <source>
        <strain evidence="21">Re1</strain>
    </source>
</reference>
<evidence type="ECO:0000256" key="18">
    <source>
        <dbReference type="PIRSR" id="PIRSR015582-2"/>
    </source>
</evidence>
<dbReference type="Pfam" id="PF03328">
    <property type="entry name" value="HpcH_HpaI"/>
    <property type="match status" value="1"/>
</dbReference>
<accession>F4LSK3</accession>
<evidence type="ECO:0000256" key="10">
    <source>
        <dbReference type="ARBA" id="ARBA00022723"/>
    </source>
</evidence>
<evidence type="ECO:0000256" key="2">
    <source>
        <dbReference type="ARBA" id="ARBA00003671"/>
    </source>
</evidence>
<dbReference type="STRING" id="1209989.TepRe1_2274"/>
<keyword evidence="10 18" id="KW-0479">Metal-binding</keyword>
<keyword evidence="9" id="KW-0963">Cytoplasm</keyword>
<keyword evidence="12 20" id="KW-0456">Lyase</keyword>
<evidence type="ECO:0000313" key="21">
    <source>
        <dbReference type="Proteomes" id="UP000010802"/>
    </source>
</evidence>
<dbReference type="InterPro" id="IPR040442">
    <property type="entry name" value="Pyrv_kinase-like_dom_sf"/>
</dbReference>
<dbReference type="GO" id="GO:0008815">
    <property type="term" value="F:citrate (pro-3S)-lyase activity"/>
    <property type="evidence" value="ECO:0007669"/>
    <property type="project" value="UniProtKB-EC"/>
</dbReference>
<evidence type="ECO:0000256" key="15">
    <source>
        <dbReference type="ARBA" id="ARBA00048308"/>
    </source>
</evidence>
<evidence type="ECO:0000256" key="12">
    <source>
        <dbReference type="ARBA" id="ARBA00023239"/>
    </source>
</evidence>
<comment type="similarity">
    <text evidence="4">Belongs to the HpcH/HpaI aldolase family. Citrate lyase beta subunit subfamily.</text>
</comment>
<dbReference type="GO" id="GO:0009346">
    <property type="term" value="C:ATP-independent citrate lyase complex"/>
    <property type="evidence" value="ECO:0007669"/>
    <property type="project" value="InterPro"/>
</dbReference>
<dbReference type="EMBL" id="HF563609">
    <property type="protein sequence ID" value="CDI40996.1"/>
    <property type="molecule type" value="Genomic_DNA"/>
</dbReference>
<evidence type="ECO:0000256" key="16">
    <source>
        <dbReference type="ARBA" id="ARBA00049110"/>
    </source>
</evidence>
<dbReference type="SUPFAM" id="SSF51621">
    <property type="entry name" value="Phosphoenolpyruvate/pyruvate domain"/>
    <property type="match status" value="1"/>
</dbReference>
<evidence type="ECO:0000256" key="11">
    <source>
        <dbReference type="ARBA" id="ARBA00022842"/>
    </source>
</evidence>
<keyword evidence="21" id="KW-1185">Reference proteome</keyword>
<evidence type="ECO:0000256" key="8">
    <source>
        <dbReference type="ARBA" id="ARBA00015712"/>
    </source>
</evidence>
<evidence type="ECO:0000256" key="6">
    <source>
        <dbReference type="ARBA" id="ARBA00012258"/>
    </source>
</evidence>
<comment type="catalytic activity">
    <reaction evidence="15">
        <text>citrate = oxaloacetate + acetate</text>
        <dbReference type="Rhea" id="RHEA:10760"/>
        <dbReference type="ChEBI" id="CHEBI:16452"/>
        <dbReference type="ChEBI" id="CHEBI:16947"/>
        <dbReference type="ChEBI" id="CHEBI:30089"/>
        <dbReference type="EC" id="4.1.3.6"/>
    </reaction>
</comment>
<evidence type="ECO:0000256" key="3">
    <source>
        <dbReference type="ARBA" id="ARBA00004496"/>
    </source>
</evidence>
<dbReference type="AlphaFoldDB" id="F4LSK3"/>
<dbReference type="KEGG" id="tep:TepRe1_2274"/>
<name>F4LSK3_TEPAE</name>
<feature type="domain" description="HpcH/HpaI aldolase/citrate lyase" evidence="19">
    <location>
        <begin position="14"/>
        <end position="233"/>
    </location>
</feature>
<proteinExistence type="inferred from homology"/>
<evidence type="ECO:0000256" key="5">
    <source>
        <dbReference type="ARBA" id="ARBA00011382"/>
    </source>
</evidence>
<feature type="binding site" evidence="18">
    <location>
        <position position="165"/>
    </location>
    <ligand>
        <name>Mg(2+)</name>
        <dbReference type="ChEBI" id="CHEBI:18420"/>
    </ligand>
</feature>
<dbReference type="GO" id="GO:0006107">
    <property type="term" value="P:oxaloacetate metabolic process"/>
    <property type="evidence" value="ECO:0007669"/>
    <property type="project" value="TreeGrafter"/>
</dbReference>
<dbReference type="InterPro" id="IPR011206">
    <property type="entry name" value="Citrate_lyase_beta/mcl1/mcl2"/>
</dbReference>
<dbReference type="GO" id="GO:0008816">
    <property type="term" value="F:citryl-CoA lyase activity"/>
    <property type="evidence" value="ECO:0007669"/>
    <property type="project" value="UniProtKB-EC"/>
</dbReference>
<evidence type="ECO:0000259" key="19">
    <source>
        <dbReference type="Pfam" id="PF03328"/>
    </source>
</evidence>
<dbReference type="Proteomes" id="UP000010802">
    <property type="component" value="Chromosome"/>
</dbReference>
<dbReference type="EC" id="4.1.3.6" evidence="7"/>
<dbReference type="PIRSF" id="PIRSF015582">
    <property type="entry name" value="Cit_lyase_B"/>
    <property type="match status" value="1"/>
</dbReference>
<comment type="function">
    <text evidence="2">Represents a citryl-ACP lyase.</text>
</comment>
<evidence type="ECO:0000313" key="20">
    <source>
        <dbReference type="EMBL" id="CDI40996.1"/>
    </source>
</evidence>
<keyword evidence="11 18" id="KW-0460">Magnesium</keyword>
<dbReference type="GO" id="GO:0006084">
    <property type="term" value="P:acetyl-CoA metabolic process"/>
    <property type="evidence" value="ECO:0007669"/>
    <property type="project" value="InterPro"/>
</dbReference>
<dbReference type="PANTHER" id="PTHR32308">
    <property type="entry name" value="LYASE BETA SUBUNIT, PUTATIVE (AFU_ORTHOLOGUE AFUA_4G13030)-RELATED"/>
    <property type="match status" value="1"/>
</dbReference>
<gene>
    <name evidence="20" type="primary">citE</name>
    <name evidence="20" type="ordered locus">TEPIRE1_2444</name>
</gene>
<dbReference type="FunFam" id="3.20.20.60:FF:000008">
    <property type="entry name" value="Citrate (Pro-3S)-lyase subunit beta"/>
    <property type="match status" value="1"/>
</dbReference>
<organism evidence="20 21">
    <name type="scientific">Tepidanaerobacter acetatoxydans (strain DSM 21804 / JCM 16047 / Re1)</name>
    <dbReference type="NCBI Taxonomy" id="1209989"/>
    <lineage>
        <taxon>Bacteria</taxon>
        <taxon>Bacillati</taxon>
        <taxon>Bacillota</taxon>
        <taxon>Clostridia</taxon>
        <taxon>Thermosediminibacterales</taxon>
        <taxon>Tepidanaerobacteraceae</taxon>
        <taxon>Tepidanaerobacter</taxon>
    </lineage>
</organism>
<evidence type="ECO:0000256" key="17">
    <source>
        <dbReference type="PIRSR" id="PIRSR015582-1"/>
    </source>
</evidence>
<dbReference type="InterPro" id="IPR006475">
    <property type="entry name" value="Citrate_lyase_beta_bac"/>
</dbReference>